<evidence type="ECO:0000256" key="6">
    <source>
        <dbReference type="ARBA" id="ARBA00023098"/>
    </source>
</evidence>
<feature type="domain" description="Peroxisomal multifunctional enzyme type 2-like N-terminal" evidence="11">
    <location>
        <begin position="178"/>
        <end position="309"/>
    </location>
</feature>
<proteinExistence type="inferred from homology"/>
<dbReference type="Pfam" id="PF22622">
    <property type="entry name" value="MFE-2_hydrat-2_N"/>
    <property type="match status" value="1"/>
</dbReference>
<keyword evidence="4" id="KW-0276">Fatty acid metabolism</keyword>
<dbReference type="InterPro" id="IPR029069">
    <property type="entry name" value="HotDog_dom_sf"/>
</dbReference>
<evidence type="ECO:0000259" key="9">
    <source>
        <dbReference type="Pfam" id="PF01575"/>
    </source>
</evidence>
<protein>
    <recommendedName>
        <fullName evidence="14">Peroxisomal multifunctional enzyme type 2</fullName>
    </recommendedName>
</protein>
<evidence type="ECO:0000256" key="1">
    <source>
        <dbReference type="ARBA" id="ARBA00004275"/>
    </source>
</evidence>
<dbReference type="GO" id="GO:0018812">
    <property type="term" value="F:3-hydroxyacyl-CoA dehydratase activity"/>
    <property type="evidence" value="ECO:0007669"/>
    <property type="project" value="UniProtKB-ARBA"/>
</dbReference>
<keyword evidence="5" id="KW-0560">Oxidoreductase</keyword>
<name>A0AAW1TZD2_9CUCU</name>
<dbReference type="Gene3D" id="1.10.287.4290">
    <property type="match status" value="1"/>
</dbReference>
<gene>
    <name evidence="12" type="ORF">WA026_021733</name>
</gene>
<dbReference type="Pfam" id="PF00106">
    <property type="entry name" value="adh_short"/>
    <property type="match status" value="1"/>
</dbReference>
<keyword evidence="6" id="KW-0443">Lipid metabolism</keyword>
<feature type="domain" description="SCP2" evidence="10">
    <location>
        <begin position="475"/>
        <end position="572"/>
    </location>
</feature>
<dbReference type="InterPro" id="IPR054357">
    <property type="entry name" value="MFE-2_N"/>
</dbReference>
<comment type="similarity">
    <text evidence="3">Belongs to the short-chain dehydrogenases/reductases (SDR) family.</text>
</comment>
<dbReference type="GO" id="GO:0006631">
    <property type="term" value="P:fatty acid metabolic process"/>
    <property type="evidence" value="ECO:0007669"/>
    <property type="project" value="UniProtKB-KW"/>
</dbReference>
<accession>A0AAW1TZD2</accession>
<dbReference type="EMBL" id="JARQZJ010000017">
    <property type="protein sequence ID" value="KAK9873245.1"/>
    <property type="molecule type" value="Genomic_DNA"/>
</dbReference>
<evidence type="ECO:0000313" key="12">
    <source>
        <dbReference type="EMBL" id="KAK9873245.1"/>
    </source>
</evidence>
<dbReference type="InterPro" id="IPR003033">
    <property type="entry name" value="SCP2_sterol-bd_dom"/>
</dbReference>
<comment type="pathway">
    <text evidence="2">Lipid metabolism; fatty acid beta-oxidation.</text>
</comment>
<comment type="subcellular location">
    <subcellularLocation>
        <location evidence="1">Peroxisome</location>
    </subcellularLocation>
</comment>
<dbReference type="Pfam" id="PF02036">
    <property type="entry name" value="SCP2"/>
    <property type="match status" value="1"/>
</dbReference>
<dbReference type="GO" id="GO:0005777">
    <property type="term" value="C:peroxisome"/>
    <property type="evidence" value="ECO:0007669"/>
    <property type="project" value="UniProtKB-SubCell"/>
</dbReference>
<comment type="caution">
    <text evidence="12">The sequence shown here is derived from an EMBL/GenBank/DDBJ whole genome shotgun (WGS) entry which is preliminary data.</text>
</comment>
<dbReference type="InterPro" id="IPR036291">
    <property type="entry name" value="NAD(P)-bd_dom_sf"/>
</dbReference>
<dbReference type="Proteomes" id="UP001431783">
    <property type="component" value="Unassembled WGS sequence"/>
</dbReference>
<dbReference type="Gene3D" id="3.10.129.10">
    <property type="entry name" value="Hotdog Thioesterase"/>
    <property type="match status" value="1"/>
</dbReference>
<dbReference type="PROSITE" id="PS00061">
    <property type="entry name" value="ADH_SHORT"/>
    <property type="match status" value="1"/>
</dbReference>
<dbReference type="Gene3D" id="3.40.50.720">
    <property type="entry name" value="NAD(P)-binding Rossmann-like Domain"/>
    <property type="match status" value="1"/>
</dbReference>
<dbReference type="InterPro" id="IPR036527">
    <property type="entry name" value="SCP2_sterol-bd_dom_sf"/>
</dbReference>
<evidence type="ECO:0000259" key="10">
    <source>
        <dbReference type="Pfam" id="PF02036"/>
    </source>
</evidence>
<reference evidence="12 13" key="1">
    <citation type="submission" date="2023-03" db="EMBL/GenBank/DDBJ databases">
        <title>Genome insight into feeding habits of ladybird beetles.</title>
        <authorList>
            <person name="Li H.-S."/>
            <person name="Huang Y.-H."/>
            <person name="Pang H."/>
        </authorList>
    </citation>
    <scope>NUCLEOTIDE SEQUENCE [LARGE SCALE GENOMIC DNA]</scope>
    <source>
        <strain evidence="12">SYSU_2023b</strain>
        <tissue evidence="12">Whole body</tissue>
    </source>
</reference>
<dbReference type="Gene3D" id="3.30.1050.10">
    <property type="entry name" value="SCP2 sterol-binding domain"/>
    <property type="match status" value="1"/>
</dbReference>
<dbReference type="PANTHER" id="PTHR45024:SF2">
    <property type="entry name" value="SCP2 DOMAIN-CONTAINING PROTEIN"/>
    <property type="match status" value="1"/>
</dbReference>
<dbReference type="AlphaFoldDB" id="A0AAW1TZD2"/>
<dbReference type="InterPro" id="IPR002347">
    <property type="entry name" value="SDR_fam"/>
</dbReference>
<evidence type="ECO:0000256" key="8">
    <source>
        <dbReference type="ARBA" id="ARBA00023239"/>
    </source>
</evidence>
<dbReference type="SUPFAM" id="SSF55718">
    <property type="entry name" value="SCP-like"/>
    <property type="match status" value="1"/>
</dbReference>
<dbReference type="InterPro" id="IPR051687">
    <property type="entry name" value="Peroxisomal_Beta-Oxidation"/>
</dbReference>
<keyword evidence="7" id="KW-0576">Peroxisome</keyword>
<evidence type="ECO:0000256" key="4">
    <source>
        <dbReference type="ARBA" id="ARBA00022832"/>
    </source>
</evidence>
<evidence type="ECO:0008006" key="14">
    <source>
        <dbReference type="Google" id="ProtNLM"/>
    </source>
</evidence>
<feature type="domain" description="MaoC-like" evidence="9">
    <location>
        <begin position="327"/>
        <end position="442"/>
    </location>
</feature>
<organism evidence="12 13">
    <name type="scientific">Henosepilachna vigintioctopunctata</name>
    <dbReference type="NCBI Taxonomy" id="420089"/>
    <lineage>
        <taxon>Eukaryota</taxon>
        <taxon>Metazoa</taxon>
        <taxon>Ecdysozoa</taxon>
        <taxon>Arthropoda</taxon>
        <taxon>Hexapoda</taxon>
        <taxon>Insecta</taxon>
        <taxon>Pterygota</taxon>
        <taxon>Neoptera</taxon>
        <taxon>Endopterygota</taxon>
        <taxon>Coleoptera</taxon>
        <taxon>Polyphaga</taxon>
        <taxon>Cucujiformia</taxon>
        <taxon>Coccinelloidea</taxon>
        <taxon>Coccinellidae</taxon>
        <taxon>Epilachninae</taxon>
        <taxon>Epilachnini</taxon>
        <taxon>Henosepilachna</taxon>
    </lineage>
</organism>
<keyword evidence="8" id="KW-0456">Lyase</keyword>
<dbReference type="InterPro" id="IPR020904">
    <property type="entry name" value="Sc_DH/Rdtase_CS"/>
</dbReference>
<evidence type="ECO:0000256" key="2">
    <source>
        <dbReference type="ARBA" id="ARBA00005005"/>
    </source>
</evidence>
<dbReference type="PANTHER" id="PTHR45024">
    <property type="entry name" value="DEHYDROGENASES, SHORT CHAIN"/>
    <property type="match status" value="1"/>
</dbReference>
<dbReference type="InterPro" id="IPR002539">
    <property type="entry name" value="MaoC-like_dom"/>
</dbReference>
<evidence type="ECO:0000256" key="5">
    <source>
        <dbReference type="ARBA" id="ARBA00023002"/>
    </source>
</evidence>
<dbReference type="SUPFAM" id="SSF54637">
    <property type="entry name" value="Thioesterase/thiol ester dehydrase-isomerase"/>
    <property type="match status" value="2"/>
</dbReference>
<dbReference type="SUPFAM" id="SSF51735">
    <property type="entry name" value="NAD(P)-binding Rossmann-fold domains"/>
    <property type="match status" value="1"/>
</dbReference>
<evidence type="ECO:0000313" key="13">
    <source>
        <dbReference type="Proteomes" id="UP001431783"/>
    </source>
</evidence>
<keyword evidence="13" id="KW-1185">Reference proteome</keyword>
<evidence type="ECO:0000256" key="3">
    <source>
        <dbReference type="ARBA" id="ARBA00006484"/>
    </source>
</evidence>
<dbReference type="CDD" id="cd03448">
    <property type="entry name" value="HDE_HSD"/>
    <property type="match status" value="1"/>
</dbReference>
<sequence>MTASNSGIYGNFGQANYSAAKMGLIGLANTVALEGQKDNIHCNVIIPTAASRLTEDILPPEMFAELKPELIAPVVGYLCHETCGENGIYIDSAAGWAAKCEIIRAKGTLLRNSRNDIVTIENVRDSWNKVTDMNGALKIGSITEATGMLMSALEELDEGHGNSVGKSEKGNPNCDEVFSYTSKDAILYALGVGTSLRIPDHLKFLYESHEDFSVLPTFYILPALQSIFTSDLVANAVPGQSVNLGQTLHGEQYIEFFGDLPTEGSLSSKISILEVLDKGSGAAVVVNVDSYTNSGELVIRNQAVIFFVGAGGFGGPRTGTKAIPCEKRPNRDPDYSVSEKTGIDQAALYRLSGDLNPLHIDPNMAIASGFTTPILHGLATLGYSVRMILSAYANNDCKLFKAAKARFVKPVIPGQTLKVDMWRENNRIYFETSVLETNTVVIGGAYIDLKSANMQPLINRLSSKLQSDAVFEYIMDQVNRDPERAIRIGGVFLYNITKDGKQIKQWTMDLKNAYVHEGAPKDEKPNTTLTISDEDFLLMSQGKLSPQVAFMKGKLKITGNLMMAQKLAPLLKTTSAKL</sequence>
<evidence type="ECO:0000256" key="7">
    <source>
        <dbReference type="ARBA" id="ARBA00023140"/>
    </source>
</evidence>
<evidence type="ECO:0000259" key="11">
    <source>
        <dbReference type="Pfam" id="PF22622"/>
    </source>
</evidence>
<dbReference type="GO" id="GO:0016491">
    <property type="term" value="F:oxidoreductase activity"/>
    <property type="evidence" value="ECO:0007669"/>
    <property type="project" value="UniProtKB-KW"/>
</dbReference>
<dbReference type="Pfam" id="PF01575">
    <property type="entry name" value="MaoC_dehydratas"/>
    <property type="match status" value="1"/>
</dbReference>